<feature type="domain" description="Tyr recombinase" evidence="5">
    <location>
        <begin position="209"/>
        <end position="411"/>
    </location>
</feature>
<dbReference type="PANTHER" id="PTHR30629:SF2">
    <property type="entry name" value="PROPHAGE INTEGRASE INTS-RELATED"/>
    <property type="match status" value="1"/>
</dbReference>
<dbReference type="InterPro" id="IPR050808">
    <property type="entry name" value="Phage_Integrase"/>
</dbReference>
<dbReference type="InterPro" id="IPR011010">
    <property type="entry name" value="DNA_brk_join_enz"/>
</dbReference>
<dbReference type="PANTHER" id="PTHR30629">
    <property type="entry name" value="PROPHAGE INTEGRASE"/>
    <property type="match status" value="1"/>
</dbReference>
<dbReference type="InterPro" id="IPR025166">
    <property type="entry name" value="Integrase_DNA_bind_dom"/>
</dbReference>
<dbReference type="GO" id="GO:0003677">
    <property type="term" value="F:DNA binding"/>
    <property type="evidence" value="ECO:0007669"/>
    <property type="project" value="UniProtKB-KW"/>
</dbReference>
<reference evidence="6 7" key="1">
    <citation type="submission" date="2016-03" db="EMBL/GenBank/DDBJ databases">
        <title>Microsymbionts genomes from the relict species Vavilovia formosa (Stev.) Fed.</title>
        <authorList>
            <person name="Kopat V."/>
            <person name="Chirak E."/>
            <person name="Kimeklis A."/>
            <person name="Andronov E."/>
        </authorList>
    </citation>
    <scope>NUCLEOTIDE SEQUENCE [LARGE SCALE GENOMIC DNA]</scope>
    <source>
        <strain evidence="6 7">Vaf07</strain>
    </source>
</reference>
<sequence>MTLTPTKIAGLKPALLGQRYQVMDALVPGFGVRVTDSGNRTFILRTRYPGSDTPSRREIGKVGDITLTDARDKARMWRDLIRHGIDPAVQAQRDRATEIEKRQLTFEAVVSDFIRDKLPSERKGKDAEREIKRDLLPKWASKAITEITDRDVSALIKAKGRDGKVGARNLLALIKRFFRWVCAQPEYGMATSPCANIRASDLLGDMPRSATRVLSDDELFALWRVASRMPYPAGPAYRLLVLTALRLNEVVDASWLEFNARDRIWVIPEARMKGRNSGKRQARSHAVPLTDDILAVLEILPRWNAGHYLFSTSAGESPAWIGTKIKQRLNKGMVLTLRALARQRGENPSHVSLPHFVNHDIRRTVRSQLSRLRVTEEAREAVLAHARPGIKGTYDHYDYLDEKREALELWATRLRGIVSPARNNVVKLRATA</sequence>
<dbReference type="InterPro" id="IPR010998">
    <property type="entry name" value="Integrase_recombinase_N"/>
</dbReference>
<evidence type="ECO:0000256" key="3">
    <source>
        <dbReference type="ARBA" id="ARBA00023125"/>
    </source>
</evidence>
<evidence type="ECO:0000313" key="6">
    <source>
        <dbReference type="EMBL" id="KZD23952.1"/>
    </source>
</evidence>
<dbReference type="AlphaFoldDB" id="A0A161SRU0"/>
<keyword evidence="4" id="KW-0233">DNA recombination</keyword>
<evidence type="ECO:0000256" key="2">
    <source>
        <dbReference type="ARBA" id="ARBA00022908"/>
    </source>
</evidence>
<dbReference type="Gene3D" id="3.30.160.390">
    <property type="entry name" value="Integrase, DNA-binding domain"/>
    <property type="match status" value="1"/>
</dbReference>
<dbReference type="InterPro" id="IPR038488">
    <property type="entry name" value="Integrase_DNA-bd_sf"/>
</dbReference>
<dbReference type="GO" id="GO:0006310">
    <property type="term" value="P:DNA recombination"/>
    <property type="evidence" value="ECO:0007669"/>
    <property type="project" value="UniProtKB-KW"/>
</dbReference>
<dbReference type="Proteomes" id="UP000076574">
    <property type="component" value="Unassembled WGS sequence"/>
</dbReference>
<dbReference type="Pfam" id="PF13356">
    <property type="entry name" value="Arm-DNA-bind_3"/>
    <property type="match status" value="1"/>
</dbReference>
<dbReference type="PROSITE" id="PS51898">
    <property type="entry name" value="TYR_RECOMBINASE"/>
    <property type="match status" value="1"/>
</dbReference>
<keyword evidence="2" id="KW-0229">DNA integration</keyword>
<evidence type="ECO:0000313" key="7">
    <source>
        <dbReference type="Proteomes" id="UP000076574"/>
    </source>
</evidence>
<protein>
    <recommendedName>
        <fullName evidence="5">Tyr recombinase domain-containing protein</fullName>
    </recommendedName>
</protein>
<comment type="similarity">
    <text evidence="1">Belongs to the 'phage' integrase family.</text>
</comment>
<gene>
    <name evidence="6" type="ORF">A4A58_25505</name>
</gene>
<dbReference type="InterPro" id="IPR002104">
    <property type="entry name" value="Integrase_catalytic"/>
</dbReference>
<dbReference type="STRING" id="943830.A4A58_25505"/>
<dbReference type="InterPro" id="IPR013762">
    <property type="entry name" value="Integrase-like_cat_sf"/>
</dbReference>
<dbReference type="Pfam" id="PF00589">
    <property type="entry name" value="Phage_integrase"/>
    <property type="match status" value="1"/>
</dbReference>
<accession>A0A161SRU0</accession>
<comment type="caution">
    <text evidence="6">The sequence shown here is derived from an EMBL/GenBank/DDBJ whole genome shotgun (WGS) entry which is preliminary data.</text>
</comment>
<dbReference type="Gene3D" id="1.10.443.10">
    <property type="entry name" value="Intergrase catalytic core"/>
    <property type="match status" value="1"/>
</dbReference>
<dbReference type="Gene3D" id="1.10.150.130">
    <property type="match status" value="1"/>
</dbReference>
<evidence type="ECO:0000256" key="1">
    <source>
        <dbReference type="ARBA" id="ARBA00008857"/>
    </source>
</evidence>
<dbReference type="SUPFAM" id="SSF56349">
    <property type="entry name" value="DNA breaking-rejoining enzymes"/>
    <property type="match status" value="1"/>
</dbReference>
<keyword evidence="7" id="KW-1185">Reference proteome</keyword>
<organism evidence="6 7">
    <name type="scientific">Tardiphaga robiniae</name>
    <dbReference type="NCBI Taxonomy" id="943830"/>
    <lineage>
        <taxon>Bacteria</taxon>
        <taxon>Pseudomonadati</taxon>
        <taxon>Pseudomonadota</taxon>
        <taxon>Alphaproteobacteria</taxon>
        <taxon>Hyphomicrobiales</taxon>
        <taxon>Nitrobacteraceae</taxon>
        <taxon>Tardiphaga</taxon>
    </lineage>
</organism>
<proteinExistence type="inferred from homology"/>
<dbReference type="CDD" id="cd00801">
    <property type="entry name" value="INT_P4_C"/>
    <property type="match status" value="1"/>
</dbReference>
<name>A0A161SRU0_9BRAD</name>
<keyword evidence="3" id="KW-0238">DNA-binding</keyword>
<dbReference type="EMBL" id="LVYV01000007">
    <property type="protein sequence ID" value="KZD23952.1"/>
    <property type="molecule type" value="Genomic_DNA"/>
</dbReference>
<evidence type="ECO:0000256" key="4">
    <source>
        <dbReference type="ARBA" id="ARBA00023172"/>
    </source>
</evidence>
<dbReference type="GO" id="GO:0015074">
    <property type="term" value="P:DNA integration"/>
    <property type="evidence" value="ECO:0007669"/>
    <property type="project" value="UniProtKB-KW"/>
</dbReference>
<evidence type="ECO:0000259" key="5">
    <source>
        <dbReference type="PROSITE" id="PS51898"/>
    </source>
</evidence>